<dbReference type="InterPro" id="IPR035986">
    <property type="entry name" value="PKD_dom_sf"/>
</dbReference>
<dbReference type="NCBIfam" id="TIGR04131">
    <property type="entry name" value="Bac_Flav_CTERM"/>
    <property type="match status" value="1"/>
</dbReference>
<dbReference type="InterPro" id="IPR026341">
    <property type="entry name" value="T9SS_type_B"/>
</dbReference>
<protein>
    <submittedName>
        <fullName evidence="1">Gliding motility-associated C-terminal domain-containing protein</fullName>
    </submittedName>
</protein>
<dbReference type="KEGG" id="aswu:HUW51_20595"/>
<dbReference type="Pfam" id="PF13585">
    <property type="entry name" value="CHU_C"/>
    <property type="match status" value="1"/>
</dbReference>
<evidence type="ECO:0000313" key="1">
    <source>
        <dbReference type="EMBL" id="QNF35001.1"/>
    </source>
</evidence>
<dbReference type="Proteomes" id="UP000515237">
    <property type="component" value="Chromosome"/>
</dbReference>
<organism evidence="1 2">
    <name type="scientific">Adhaeribacter swui</name>
    <dbReference type="NCBI Taxonomy" id="2086471"/>
    <lineage>
        <taxon>Bacteria</taxon>
        <taxon>Pseudomonadati</taxon>
        <taxon>Bacteroidota</taxon>
        <taxon>Cytophagia</taxon>
        <taxon>Cytophagales</taxon>
        <taxon>Hymenobacteraceae</taxon>
        <taxon>Adhaeribacter</taxon>
    </lineage>
</organism>
<dbReference type="RefSeq" id="WP_185271493.1">
    <property type="nucleotide sequence ID" value="NZ_CP055156.1"/>
</dbReference>
<proteinExistence type="predicted"/>
<sequence length="654" mass="72078">MLLVKPIILLRNFLILLFIPFLFFSAKVWAQTSTCTEKFKAYNVSGVEVNTFCVGETIRFKSCAQNAQPDKEYYDTDKANGLTFPDTIKSVTYVNPGTYTVTQLINTGLPGNNQFERTFKVLATPLPQIQTLVCAQNKINLKITDSNYDVYHIAFGNGVERRVLPGKDTVITYNNPGTYTITIRAAYRTATCTVSNQVTIQTLPEIKAPELLSLEMLNADNQTGSIDLQTANILPEYSYVVESAPVGSSNFSEVQKLNAVPGSGVIRLSDINTLTMYQYRLRVTDACGTATGVYSNTLINLPLTLTTAQNALRLSWPTYSLLNEILNFQIYRGTTLLATLPRTATSYTDAAVTCGRQYCYRVVAQLQNNRYSRSNESCGTNNTTSTPPQGLAFASFNQKNQAVLQLQIPATATFQEVAWQKKVNNGAFSNLASAKQLSIVDSSVFSATNQICYQATYTDSCGQTSMVSTITCPVILTGLFNTAENKVSLNWSGYVGFTDTPRYTLEVIDDATGQILKNVNLGNTRAYTDNNLSTTSQLIGYRIKVTSANSPVISYSNKFVMAQNFSAYIPTAFSPNNDGLNDIFEVKGRFIQAVKLKIYNRWGQVIFESKSPNEGWNGKINGQDAPVGTYIYTLVAQDLNGNTIQRKGSVTLVK</sequence>
<dbReference type="SUPFAM" id="SSF49265">
    <property type="entry name" value="Fibronectin type III"/>
    <property type="match status" value="1"/>
</dbReference>
<keyword evidence="2" id="KW-1185">Reference proteome</keyword>
<gene>
    <name evidence="1" type="ORF">HUW51_20595</name>
</gene>
<dbReference type="AlphaFoldDB" id="A0A7G7GCW7"/>
<dbReference type="SUPFAM" id="SSF49299">
    <property type="entry name" value="PKD domain"/>
    <property type="match status" value="1"/>
</dbReference>
<name>A0A7G7GCW7_9BACT</name>
<evidence type="ECO:0000313" key="2">
    <source>
        <dbReference type="Proteomes" id="UP000515237"/>
    </source>
</evidence>
<dbReference type="InterPro" id="IPR013783">
    <property type="entry name" value="Ig-like_fold"/>
</dbReference>
<dbReference type="EMBL" id="CP055156">
    <property type="protein sequence ID" value="QNF35001.1"/>
    <property type="molecule type" value="Genomic_DNA"/>
</dbReference>
<reference evidence="1 2" key="1">
    <citation type="journal article" date="2018" name="Int. J. Syst. Evol. Microbiol.">
        <title>Adhaeribacter swui sp. nov., isolated from wet mud.</title>
        <authorList>
            <person name="Kim D.U."/>
            <person name="Kim K.W."/>
            <person name="Kang M.S."/>
            <person name="Kim J.Y."/>
            <person name="Jang J.H."/>
            <person name="Kim M.K."/>
        </authorList>
    </citation>
    <scope>NUCLEOTIDE SEQUENCE [LARGE SCALE GENOMIC DNA]</scope>
    <source>
        <strain evidence="1 2">KCTC 52873</strain>
    </source>
</reference>
<accession>A0A7G7GCW7</accession>
<dbReference type="Gene3D" id="2.60.40.10">
    <property type="entry name" value="Immunoglobulins"/>
    <property type="match status" value="2"/>
</dbReference>
<dbReference type="InterPro" id="IPR036116">
    <property type="entry name" value="FN3_sf"/>
</dbReference>